<evidence type="ECO:0000313" key="2">
    <source>
        <dbReference type="Proteomes" id="UP000022910"/>
    </source>
</evidence>
<sequence length="177" mass="19533">MFGSIYLFLFENNTMAASDLQTAAQLLQQEQDFQFLAFDSTIALELGLLIIKTAQQKGIPVVISIKLNGHLLFHYSMPGTSPADVELARKKSNVVSEFRHSSLYVGEYLSQQKGEIYFVDEKEYVAQGGAFPLIVKGVGVVGSITVSGLIHTEDHDLVIGCLKEFFGLEKEGKNKVE</sequence>
<dbReference type="SUPFAM" id="SSF143744">
    <property type="entry name" value="GlcG-like"/>
    <property type="match status" value="1"/>
</dbReference>
<dbReference type="OMA" id="MPDHEKW"/>
<dbReference type="HOGENOM" id="CLU_101036_2_1_1"/>
<gene>
    <name evidence="1" type="ORF">RirG_224840</name>
</gene>
<comment type="caution">
    <text evidence="1">The sequence shown here is derived from an EMBL/GenBank/DDBJ whole genome shotgun (WGS) entry which is preliminary data.</text>
</comment>
<dbReference type="AlphaFoldDB" id="A0A015IMS5"/>
<dbReference type="NCBIfam" id="NF002696">
    <property type="entry name" value="PRK02487.1-5"/>
    <property type="match status" value="1"/>
</dbReference>
<keyword evidence="2" id="KW-1185">Reference proteome</keyword>
<dbReference type="InterPro" id="IPR005624">
    <property type="entry name" value="PduO/GlcC-like"/>
</dbReference>
<evidence type="ECO:0000313" key="1">
    <source>
        <dbReference type="EMBL" id="EXX55510.1"/>
    </source>
</evidence>
<dbReference type="PANTHER" id="PTHR28255">
    <property type="match status" value="1"/>
</dbReference>
<protein>
    <submittedName>
        <fullName evidence="1">Uncharacterized protein</fullName>
    </submittedName>
</protein>
<accession>A0A015IMS5</accession>
<dbReference type="Pfam" id="PF03928">
    <property type="entry name" value="HbpS-like"/>
    <property type="match status" value="1"/>
</dbReference>
<dbReference type="PANTHER" id="PTHR28255:SF1">
    <property type="entry name" value="UPF0303 PROTEIN YBR137W"/>
    <property type="match status" value="1"/>
</dbReference>
<dbReference type="InterPro" id="IPR010371">
    <property type="entry name" value="YBR137W-like"/>
</dbReference>
<dbReference type="Gene3D" id="3.30.450.150">
    <property type="entry name" value="Haem-degrading domain"/>
    <property type="match status" value="1"/>
</dbReference>
<organism evidence="1 2">
    <name type="scientific">Rhizophagus irregularis (strain DAOM 197198w)</name>
    <name type="common">Glomus intraradices</name>
    <dbReference type="NCBI Taxonomy" id="1432141"/>
    <lineage>
        <taxon>Eukaryota</taxon>
        <taxon>Fungi</taxon>
        <taxon>Fungi incertae sedis</taxon>
        <taxon>Mucoromycota</taxon>
        <taxon>Glomeromycotina</taxon>
        <taxon>Glomeromycetes</taxon>
        <taxon>Glomerales</taxon>
        <taxon>Glomeraceae</taxon>
        <taxon>Rhizophagus</taxon>
    </lineage>
</organism>
<dbReference type="PIRSF" id="PIRSF008757">
    <property type="entry name" value="UCP008757"/>
    <property type="match status" value="1"/>
</dbReference>
<proteinExistence type="predicted"/>
<dbReference type="Proteomes" id="UP000022910">
    <property type="component" value="Unassembled WGS sequence"/>
</dbReference>
<reference evidence="1 2" key="1">
    <citation type="submission" date="2014-02" db="EMBL/GenBank/DDBJ databases">
        <title>Single nucleus genome sequencing reveals high similarity among nuclei of an endomycorrhizal fungus.</title>
        <authorList>
            <person name="Lin K."/>
            <person name="Geurts R."/>
            <person name="Zhang Z."/>
            <person name="Limpens E."/>
            <person name="Saunders D.G."/>
            <person name="Mu D."/>
            <person name="Pang E."/>
            <person name="Cao H."/>
            <person name="Cha H."/>
            <person name="Lin T."/>
            <person name="Zhou Q."/>
            <person name="Shang Y."/>
            <person name="Li Y."/>
            <person name="Ivanov S."/>
            <person name="Sharma T."/>
            <person name="Velzen R.V."/>
            <person name="Ruijter N.D."/>
            <person name="Aanen D.K."/>
            <person name="Win J."/>
            <person name="Kamoun S."/>
            <person name="Bisseling T."/>
            <person name="Huang S."/>
        </authorList>
    </citation>
    <scope>NUCLEOTIDE SEQUENCE [LARGE SCALE GENOMIC DNA]</scope>
    <source>
        <strain evidence="2">DAOM197198w</strain>
    </source>
</reference>
<dbReference type="InterPro" id="IPR038084">
    <property type="entry name" value="PduO/GlcC-like_sf"/>
</dbReference>
<dbReference type="STRING" id="1432141.A0A015IMS5"/>
<dbReference type="EMBL" id="JEMT01028148">
    <property type="protein sequence ID" value="EXX55510.1"/>
    <property type="molecule type" value="Genomic_DNA"/>
</dbReference>
<name>A0A015IMS5_RHIIW</name>
<dbReference type="OrthoDB" id="2209940at2759"/>